<organism evidence="2 3">
    <name type="scientific">Paramuricea clavata</name>
    <name type="common">Red gorgonian</name>
    <name type="synonym">Violescent sea-whip</name>
    <dbReference type="NCBI Taxonomy" id="317549"/>
    <lineage>
        <taxon>Eukaryota</taxon>
        <taxon>Metazoa</taxon>
        <taxon>Cnidaria</taxon>
        <taxon>Anthozoa</taxon>
        <taxon>Octocorallia</taxon>
        <taxon>Malacalcyonacea</taxon>
        <taxon>Plexauridae</taxon>
        <taxon>Paramuricea</taxon>
    </lineage>
</organism>
<accession>A0A6S7JEV8</accession>
<protein>
    <submittedName>
        <fullName evidence="2">Uncharacterized protein</fullName>
    </submittedName>
</protein>
<gene>
    <name evidence="2" type="ORF">PACLA_8A003017</name>
</gene>
<evidence type="ECO:0000313" key="3">
    <source>
        <dbReference type="Proteomes" id="UP001152795"/>
    </source>
</evidence>
<evidence type="ECO:0000256" key="1">
    <source>
        <dbReference type="SAM" id="MobiDB-lite"/>
    </source>
</evidence>
<proteinExistence type="predicted"/>
<reference evidence="2" key="1">
    <citation type="submission" date="2020-04" db="EMBL/GenBank/DDBJ databases">
        <authorList>
            <person name="Alioto T."/>
            <person name="Alioto T."/>
            <person name="Gomez Garrido J."/>
        </authorList>
    </citation>
    <scope>NUCLEOTIDE SEQUENCE</scope>
    <source>
        <strain evidence="2">A484AB</strain>
    </source>
</reference>
<feature type="compositionally biased region" description="Basic and acidic residues" evidence="1">
    <location>
        <begin position="124"/>
        <end position="134"/>
    </location>
</feature>
<dbReference type="Proteomes" id="UP001152795">
    <property type="component" value="Unassembled WGS sequence"/>
</dbReference>
<comment type="caution">
    <text evidence="2">The sequence shown here is derived from an EMBL/GenBank/DDBJ whole genome shotgun (WGS) entry which is preliminary data.</text>
</comment>
<dbReference type="AlphaFoldDB" id="A0A6S7JEV8"/>
<dbReference type="EMBL" id="CACRXK020017166">
    <property type="protein sequence ID" value="CAB4030835.1"/>
    <property type="molecule type" value="Genomic_DNA"/>
</dbReference>
<sequence length="507" mass="57007">MAFLKKNTEKTQQNVKATAAAATICVKKRNYSKYKCVCLICATNKQLKNKSIAILSRGGSHFIERHRKRNHPKLVIEEMKEKIVPFEHALVQTEIRKLSSTASLPRRKPNITSADTDVSDIEDASDKERDKESDKEVEEQEEASEKNKTKITALPPSHFSEEMRKSYTHMKEWKQVRNIVELVSSVKDLELYPMPSNDKDEYFDGSGAILRCETCFTLHKNRAGKLTPAKAAKKLASDCKSICTGKYISPETMASLMNGEGEYWRKLKSSILQHMICAEDGQTHFKALTAQSEERNLRKIHYEAAETMLKSTLTAVKAKSAAIHFEEQIAFAFSNQWDKNGNVQGGKANESAKQALDQISKKFGDKTLDYLVGISADGVYQASGFVETVSQSLKEGSSFIRQVSWDPSHWMNLAITDIKEDKTGSSQEFFSLFIKRTNKFAENLNRGKGRSILESTARQLGVKPPVATVYSQTRFASSAYVQWERVVKSYKLFAEAMTNASSAINGR</sequence>
<name>A0A6S7JEV8_PARCT</name>
<feature type="region of interest" description="Disordered" evidence="1">
    <location>
        <begin position="98"/>
        <end position="155"/>
    </location>
</feature>
<dbReference type="OrthoDB" id="10065482at2759"/>
<keyword evidence="3" id="KW-1185">Reference proteome</keyword>
<evidence type="ECO:0000313" key="2">
    <source>
        <dbReference type="EMBL" id="CAB4030835.1"/>
    </source>
</evidence>